<dbReference type="InterPro" id="IPR008040">
    <property type="entry name" value="Hydant_A_N"/>
</dbReference>
<name>A0A370FL07_9BURK</name>
<evidence type="ECO:0000313" key="4">
    <source>
        <dbReference type="Proteomes" id="UP000255265"/>
    </source>
</evidence>
<dbReference type="InterPro" id="IPR002821">
    <property type="entry name" value="Hydantoinase_A"/>
</dbReference>
<dbReference type="AlphaFoldDB" id="A0A370FL07"/>
<dbReference type="GO" id="GO:0006749">
    <property type="term" value="P:glutathione metabolic process"/>
    <property type="evidence" value="ECO:0007669"/>
    <property type="project" value="TreeGrafter"/>
</dbReference>
<comment type="caution">
    <text evidence="3">The sequence shown here is derived from an EMBL/GenBank/DDBJ whole genome shotgun (WGS) entry which is preliminary data.</text>
</comment>
<sequence>MTAAPWSLGVDMGGTFVDAVALHEDGRSVAIKHPRAGRRLAEPVVEAIDRLCAEAGIAPEDVGRVVHGSTVITNLLLELNEPPVALLLTRGFGDVPALARQDRRALYEPVIAPAVPEAALFPAHRRFEIGGRIDAQGHEVEPLDLSALEAAADAIAAAGVKAVAVCLLFSHRNPAHERQVGERLRARLAQLHISLSHEVDPAPREFERGLTTALDAYAKPLATGYLQTLADALCTRRLPAPMLMHSEGTIRPWQDLAARPIGLAMSGPCAALRGVVACLDEGARRGAVLTLDVGGTSADISLLDGGHPAFAESLECGGLGIRQRCVDIASIAIGGGSVLQVLAGGALRIGPRSQGAWPGPAAYGQGGRLATLSDALCVLGRLPVQLAGGLALDRRAAEAALAHDVAQPLGLPLAGAAEAVVQAAAAHMAEALKTHAFQRGLDPADALLVAVGGGGAQHAAEVAALAGMTAVRVLPQAGVMAALGMVRGPEESTAAPLRTAREAWAGIAPQGHGPTALFASMTTVWVPAGWRWRIEDDGALLLEALA</sequence>
<gene>
    <name evidence="3" type="ORF">DFR41_10291</name>
</gene>
<evidence type="ECO:0000259" key="2">
    <source>
        <dbReference type="Pfam" id="PF05378"/>
    </source>
</evidence>
<dbReference type="GO" id="GO:0005829">
    <property type="term" value="C:cytosol"/>
    <property type="evidence" value="ECO:0007669"/>
    <property type="project" value="TreeGrafter"/>
</dbReference>
<evidence type="ECO:0000259" key="1">
    <source>
        <dbReference type="Pfam" id="PF01968"/>
    </source>
</evidence>
<proteinExistence type="predicted"/>
<dbReference type="EMBL" id="QQAV01000002">
    <property type="protein sequence ID" value="RDI27059.1"/>
    <property type="molecule type" value="Genomic_DNA"/>
</dbReference>
<feature type="domain" description="Hydantoinase A/oxoprolinase" evidence="1">
    <location>
        <begin position="208"/>
        <end position="485"/>
    </location>
</feature>
<reference evidence="3 4" key="1">
    <citation type="submission" date="2018-07" db="EMBL/GenBank/DDBJ databases">
        <title>Genomic Encyclopedia of Type Strains, Phase IV (KMG-IV): sequencing the most valuable type-strain genomes for metagenomic binning, comparative biology and taxonomic classification.</title>
        <authorList>
            <person name="Goeker M."/>
        </authorList>
    </citation>
    <scope>NUCLEOTIDE SEQUENCE [LARGE SCALE GENOMIC DNA]</scope>
    <source>
        <strain evidence="3 4">DSM 21352</strain>
    </source>
</reference>
<dbReference type="STRING" id="433924.NS331_22685"/>
<dbReference type="PANTHER" id="PTHR11365">
    <property type="entry name" value="5-OXOPROLINASE RELATED"/>
    <property type="match status" value="1"/>
</dbReference>
<dbReference type="GO" id="GO:0017168">
    <property type="term" value="F:5-oxoprolinase (ATP-hydrolyzing) activity"/>
    <property type="evidence" value="ECO:0007669"/>
    <property type="project" value="TreeGrafter"/>
</dbReference>
<dbReference type="SUPFAM" id="SSF53067">
    <property type="entry name" value="Actin-like ATPase domain"/>
    <property type="match status" value="1"/>
</dbReference>
<dbReference type="RefSeq" id="WP_244917689.1">
    <property type="nucleotide sequence ID" value="NZ_QQAV01000002.1"/>
</dbReference>
<dbReference type="InterPro" id="IPR043129">
    <property type="entry name" value="ATPase_NBD"/>
</dbReference>
<dbReference type="Proteomes" id="UP000255265">
    <property type="component" value="Unassembled WGS sequence"/>
</dbReference>
<dbReference type="InterPro" id="IPR045079">
    <property type="entry name" value="Oxoprolinase-like"/>
</dbReference>
<organism evidence="3 4">
    <name type="scientific">Pseudacidovorax intermedius</name>
    <dbReference type="NCBI Taxonomy" id="433924"/>
    <lineage>
        <taxon>Bacteria</taxon>
        <taxon>Pseudomonadati</taxon>
        <taxon>Pseudomonadota</taxon>
        <taxon>Betaproteobacteria</taxon>
        <taxon>Burkholderiales</taxon>
        <taxon>Comamonadaceae</taxon>
        <taxon>Pseudacidovorax</taxon>
    </lineage>
</organism>
<dbReference type="Pfam" id="PF01968">
    <property type="entry name" value="Hydantoinase_A"/>
    <property type="match status" value="1"/>
</dbReference>
<protein>
    <submittedName>
        <fullName evidence="3">N-methylhydantoinase A</fullName>
    </submittedName>
</protein>
<dbReference type="Pfam" id="PF05378">
    <property type="entry name" value="Hydant_A_N"/>
    <property type="match status" value="1"/>
</dbReference>
<dbReference type="PANTHER" id="PTHR11365:SF23">
    <property type="entry name" value="HYPOTHETICAL 5-OXOPROLINASE (EUROFUNG)-RELATED"/>
    <property type="match status" value="1"/>
</dbReference>
<keyword evidence="4" id="KW-1185">Reference proteome</keyword>
<dbReference type="Gene3D" id="3.30.420.40">
    <property type="match status" value="1"/>
</dbReference>
<feature type="domain" description="Hydantoinase/oxoprolinase N-terminal" evidence="2">
    <location>
        <begin position="8"/>
        <end position="186"/>
    </location>
</feature>
<evidence type="ECO:0000313" key="3">
    <source>
        <dbReference type="EMBL" id="RDI27059.1"/>
    </source>
</evidence>
<accession>A0A370FL07</accession>